<keyword evidence="1" id="KW-0472">Membrane</keyword>
<name>A0A2T0WBK2_9BACT</name>
<dbReference type="Proteomes" id="UP000238157">
    <property type="component" value="Unassembled WGS sequence"/>
</dbReference>
<accession>A0A2T0WBK2</accession>
<dbReference type="EMBL" id="PVTR01000023">
    <property type="protein sequence ID" value="PRY84083.1"/>
    <property type="molecule type" value="Genomic_DNA"/>
</dbReference>
<dbReference type="RefSeq" id="WP_170073262.1">
    <property type="nucleotide sequence ID" value="NZ_PVTR01000023.1"/>
</dbReference>
<feature type="transmembrane region" description="Helical" evidence="1">
    <location>
        <begin position="12"/>
        <end position="35"/>
    </location>
</feature>
<keyword evidence="1" id="KW-1133">Transmembrane helix</keyword>
<organism evidence="2 3">
    <name type="scientific">Mongoliibacter ruber</name>
    <dbReference type="NCBI Taxonomy" id="1750599"/>
    <lineage>
        <taxon>Bacteria</taxon>
        <taxon>Pseudomonadati</taxon>
        <taxon>Bacteroidota</taxon>
        <taxon>Cytophagia</taxon>
        <taxon>Cytophagales</taxon>
        <taxon>Cyclobacteriaceae</taxon>
        <taxon>Mongoliibacter</taxon>
    </lineage>
</organism>
<gene>
    <name evidence="2" type="ORF">CLW00_12321</name>
</gene>
<keyword evidence="3" id="KW-1185">Reference proteome</keyword>
<reference evidence="2 3" key="1">
    <citation type="submission" date="2018-03" db="EMBL/GenBank/DDBJ databases">
        <title>Genomic Encyclopedia of Archaeal and Bacterial Type Strains, Phase II (KMG-II): from individual species to whole genera.</title>
        <authorList>
            <person name="Goeker M."/>
        </authorList>
    </citation>
    <scope>NUCLEOTIDE SEQUENCE [LARGE SCALE GENOMIC DNA]</scope>
    <source>
        <strain evidence="2 3">DSM 27929</strain>
    </source>
</reference>
<comment type="caution">
    <text evidence="2">The sequence shown here is derived from an EMBL/GenBank/DDBJ whole genome shotgun (WGS) entry which is preliminary data.</text>
</comment>
<keyword evidence="1" id="KW-0812">Transmembrane</keyword>
<sequence>MKFQDKKLEVSYSAVVTLRVLLSLIFLVAGTSHLIDINKTVSRIESANLGFITITI</sequence>
<evidence type="ECO:0000313" key="3">
    <source>
        <dbReference type="Proteomes" id="UP000238157"/>
    </source>
</evidence>
<evidence type="ECO:0000313" key="2">
    <source>
        <dbReference type="EMBL" id="PRY84083.1"/>
    </source>
</evidence>
<proteinExistence type="predicted"/>
<evidence type="ECO:0000256" key="1">
    <source>
        <dbReference type="SAM" id="Phobius"/>
    </source>
</evidence>
<dbReference type="AlphaFoldDB" id="A0A2T0WBK2"/>
<protein>
    <submittedName>
        <fullName evidence="2">Uncharacterized protein</fullName>
    </submittedName>
</protein>